<name>A0A8J7TKP5_9BACT</name>
<dbReference type="AlphaFoldDB" id="A0A8J7TKP5"/>
<gene>
    <name evidence="2" type="ORF">J0M35_02155</name>
</gene>
<evidence type="ECO:0000313" key="3">
    <source>
        <dbReference type="Proteomes" id="UP000664277"/>
    </source>
</evidence>
<dbReference type="Proteomes" id="UP000664277">
    <property type="component" value="Unassembled WGS sequence"/>
</dbReference>
<evidence type="ECO:0000313" key="2">
    <source>
        <dbReference type="EMBL" id="MBN8659136.1"/>
    </source>
</evidence>
<accession>A0A8J7TKP5</accession>
<dbReference type="SUPFAM" id="SSF48452">
    <property type="entry name" value="TPR-like"/>
    <property type="match status" value="1"/>
</dbReference>
<feature type="signal peptide" evidence="1">
    <location>
        <begin position="1"/>
        <end position="23"/>
    </location>
</feature>
<dbReference type="InterPro" id="IPR011990">
    <property type="entry name" value="TPR-like_helical_dom_sf"/>
</dbReference>
<sequence>MKKPLLFLLTAALVSITPSGANSEPEKASLGQPGQKEYKAGVEAYQKKDYKAAEGHFRKSVQEGNHNPDVYLYSAHTFMALGQYSQAYQTYEIVTKSFKGSKQAKTAEQGMEATRSKAGAAANASAPPAAPAAAPVAVPAAPGAVGLATRILVIPPMKGHQPCLPSTIKAVNDAVAAVPPHLRKLLDDSGASIVLSPNIIDRWPDTVKELDEEQEGETMAEAGGRIYGKEMCVYERAKIRGSMNLKEARAPKLIKQTVLNMCFQVVDDMQNISKSPELRKVYELDKQNVPDSLREKLATFIKEDDWGPRETCSELTGSMLGGSDDYTEDLYRCFPNTKKWLKAWLKI</sequence>
<dbReference type="EMBL" id="JAFLCK010000002">
    <property type="protein sequence ID" value="MBN8659136.1"/>
    <property type="molecule type" value="Genomic_DNA"/>
</dbReference>
<protein>
    <submittedName>
        <fullName evidence="2">Tetratricopeptide repeat protein</fullName>
    </submittedName>
</protein>
<reference evidence="2" key="1">
    <citation type="submission" date="2021-02" db="EMBL/GenBank/DDBJ databases">
        <title>Genome-Resolved Metagenomics of a Microbial Community Performing Photosynthetic Biological Nutrient Removal.</title>
        <authorList>
            <person name="Mcdaniel E.A."/>
        </authorList>
    </citation>
    <scope>NUCLEOTIDE SEQUENCE</scope>
    <source>
        <strain evidence="2">UWPOB_OBS1</strain>
    </source>
</reference>
<dbReference type="Pfam" id="PF14559">
    <property type="entry name" value="TPR_19"/>
    <property type="match status" value="1"/>
</dbReference>
<proteinExistence type="predicted"/>
<feature type="chain" id="PRO_5035247285" evidence="1">
    <location>
        <begin position="24"/>
        <end position="347"/>
    </location>
</feature>
<evidence type="ECO:0000256" key="1">
    <source>
        <dbReference type="SAM" id="SignalP"/>
    </source>
</evidence>
<keyword evidence="1" id="KW-0732">Signal</keyword>
<organism evidence="2 3">
    <name type="scientific">Candidatus Obscuribacter phosphatis</name>
    <dbReference type="NCBI Taxonomy" id="1906157"/>
    <lineage>
        <taxon>Bacteria</taxon>
        <taxon>Bacillati</taxon>
        <taxon>Candidatus Melainabacteria</taxon>
        <taxon>Candidatus Obscuribacterales</taxon>
        <taxon>Candidatus Obscuribacteraceae</taxon>
        <taxon>Candidatus Obscuribacter</taxon>
    </lineage>
</organism>
<dbReference type="Gene3D" id="1.25.40.10">
    <property type="entry name" value="Tetratricopeptide repeat domain"/>
    <property type="match status" value="1"/>
</dbReference>
<comment type="caution">
    <text evidence="2">The sequence shown here is derived from an EMBL/GenBank/DDBJ whole genome shotgun (WGS) entry which is preliminary data.</text>
</comment>